<evidence type="ECO:0000313" key="2">
    <source>
        <dbReference type="Proteomes" id="UP001059596"/>
    </source>
</evidence>
<proteinExistence type="predicted"/>
<accession>A0A9P9YI46</accession>
<keyword evidence="2" id="KW-1185">Reference proteome</keyword>
<comment type="caution">
    <text evidence="1">The sequence shown here is derived from an EMBL/GenBank/DDBJ whole genome shotgun (WGS) entry which is preliminary data.</text>
</comment>
<dbReference type="Proteomes" id="UP001059596">
    <property type="component" value="Unassembled WGS sequence"/>
</dbReference>
<dbReference type="EMBL" id="JAMKOV010000013">
    <property type="protein sequence ID" value="KAI8037216.1"/>
    <property type="molecule type" value="Genomic_DNA"/>
</dbReference>
<evidence type="ECO:0000313" key="1">
    <source>
        <dbReference type="EMBL" id="KAI8037216.1"/>
    </source>
</evidence>
<protein>
    <submittedName>
        <fullName evidence="1">Uncharacterized protein</fullName>
    </submittedName>
</protein>
<name>A0A9P9YI46_9MUSC</name>
<organism evidence="1 2">
    <name type="scientific">Drosophila gunungcola</name>
    <name type="common">fruit fly</name>
    <dbReference type="NCBI Taxonomy" id="103775"/>
    <lineage>
        <taxon>Eukaryota</taxon>
        <taxon>Metazoa</taxon>
        <taxon>Ecdysozoa</taxon>
        <taxon>Arthropoda</taxon>
        <taxon>Hexapoda</taxon>
        <taxon>Insecta</taxon>
        <taxon>Pterygota</taxon>
        <taxon>Neoptera</taxon>
        <taxon>Endopterygota</taxon>
        <taxon>Diptera</taxon>
        <taxon>Brachycera</taxon>
        <taxon>Muscomorpha</taxon>
        <taxon>Ephydroidea</taxon>
        <taxon>Drosophilidae</taxon>
        <taxon>Drosophila</taxon>
        <taxon>Sophophora</taxon>
    </lineage>
</organism>
<dbReference type="AlphaFoldDB" id="A0A9P9YI46"/>
<gene>
    <name evidence="1" type="ORF">M5D96_009967</name>
</gene>
<reference evidence="1" key="1">
    <citation type="journal article" date="2023" name="Genome Biol. Evol.">
        <title>Long-read-based Genome Assembly of Drosophila gunungcola Reveals Fewer Chemosensory Genes in Flower-breeding Species.</title>
        <authorList>
            <person name="Negi A."/>
            <person name="Liao B.Y."/>
            <person name="Yeh S.D."/>
        </authorList>
    </citation>
    <scope>NUCLEOTIDE SEQUENCE</scope>
    <source>
        <strain evidence="1">Sukarami</strain>
    </source>
</reference>
<sequence length="47" mass="5601">MPNIEYISSNHRVNIGRSFLGIIFLPKKKKKQKKKKEFYRSGYQVSI</sequence>